<evidence type="ECO:0000313" key="5">
    <source>
        <dbReference type="EMBL" id="MDH8678384.1"/>
    </source>
</evidence>
<dbReference type="InterPro" id="IPR011583">
    <property type="entry name" value="Chitinase_II/V-like_cat"/>
</dbReference>
<dbReference type="SUPFAM" id="SSF51445">
    <property type="entry name" value="(Trans)glycosidases"/>
    <property type="match status" value="1"/>
</dbReference>
<dbReference type="RefSeq" id="WP_281094227.1">
    <property type="nucleotide sequence ID" value="NZ_JARYZI010000005.1"/>
</dbReference>
<comment type="caution">
    <text evidence="5">The sequence shown here is derived from an EMBL/GenBank/DDBJ whole genome shotgun (WGS) entry which is preliminary data.</text>
</comment>
<evidence type="ECO:0000256" key="1">
    <source>
        <dbReference type="ARBA" id="ARBA00022737"/>
    </source>
</evidence>
<dbReference type="InterPro" id="IPR001119">
    <property type="entry name" value="SLH_dom"/>
</dbReference>
<name>A0ABT6ND92_9FIRM</name>
<protein>
    <submittedName>
        <fullName evidence="5">Glycosyl hydrolase family 18 protein</fullName>
    </submittedName>
</protein>
<keyword evidence="2" id="KW-0472">Membrane</keyword>
<accession>A0ABT6ND92</accession>
<evidence type="ECO:0000256" key="2">
    <source>
        <dbReference type="SAM" id="Phobius"/>
    </source>
</evidence>
<dbReference type="PANTHER" id="PTHR46066:SF2">
    <property type="entry name" value="CHITINASE DOMAIN-CONTAINING PROTEIN 1"/>
    <property type="match status" value="1"/>
</dbReference>
<keyword evidence="2" id="KW-1133">Transmembrane helix</keyword>
<keyword evidence="2" id="KW-0812">Transmembrane</keyword>
<gene>
    <name evidence="5" type="ORF">QE109_09515</name>
</gene>
<sequence>MKTLYHFYKILKIKSGFIIMLVFFIQFTFIGTSTRLSYAENESFKDVTQTHWAYNIIETMVNEGLIPRSEKFGIGTSVTEVDMTTILSKIKPNEAYDMNFDQQHRLTRREAIDVIFDWLSIDKISNQLGEQASPFVDTFEKDTFLNLANRFGWVSINFAKTFRPDQLIKKEELIALLYNVSNSYNSSFELLHSYYAISSFSQADFSSQLNSLSYGWARLEFDKNKENVILNMTSANSNEYRVPTGYASALEATDVESISKQLMVFVKDETTIDSESGKTITLAESILNSSSFSDQVITSIIDAASQNAFKIEFQGVLIDFEGLKGEDNAKRYNEFVVKLDKELEKLNLSLYIAVHPERGDALTYFDGYDFKTLGNNADYIILMAHDYYAKKLSTSEMLLGYTVTPLSPINEVYYALNAITDPISGVSDTKKVLLQFSFDTAQWKVENNQIINSTPYHPTYATIAQKIDDGAMVKYSSALQSAYIEFYENNIKSIVWYEDERSIQAKTDVAKYFGLGGISLWRLGIIPEYESDINQYMNVWSQILTNFDLQQIELK</sequence>
<evidence type="ECO:0000259" key="3">
    <source>
        <dbReference type="PROSITE" id="PS51272"/>
    </source>
</evidence>
<dbReference type="PROSITE" id="PS51910">
    <property type="entry name" value="GH18_2"/>
    <property type="match status" value="1"/>
</dbReference>
<dbReference type="Pfam" id="PF00704">
    <property type="entry name" value="Glyco_hydro_18"/>
    <property type="match status" value="1"/>
</dbReference>
<dbReference type="PANTHER" id="PTHR46066">
    <property type="entry name" value="CHITINASE DOMAIN-CONTAINING PROTEIN 1 FAMILY MEMBER"/>
    <property type="match status" value="1"/>
</dbReference>
<dbReference type="InterPro" id="IPR017853">
    <property type="entry name" value="GH"/>
</dbReference>
<organism evidence="5 6">
    <name type="scientific">Fusibacter bizertensis</name>
    <dbReference type="NCBI Taxonomy" id="1488331"/>
    <lineage>
        <taxon>Bacteria</taxon>
        <taxon>Bacillati</taxon>
        <taxon>Bacillota</taxon>
        <taxon>Clostridia</taxon>
        <taxon>Eubacteriales</taxon>
        <taxon>Eubacteriales Family XII. Incertae Sedis</taxon>
        <taxon>Fusibacter</taxon>
    </lineage>
</organism>
<keyword evidence="1" id="KW-0677">Repeat</keyword>
<keyword evidence="5" id="KW-0378">Hydrolase</keyword>
<dbReference type="Proteomes" id="UP001158045">
    <property type="component" value="Unassembled WGS sequence"/>
</dbReference>
<dbReference type="GO" id="GO:0016787">
    <property type="term" value="F:hydrolase activity"/>
    <property type="evidence" value="ECO:0007669"/>
    <property type="project" value="UniProtKB-KW"/>
</dbReference>
<evidence type="ECO:0000259" key="4">
    <source>
        <dbReference type="PROSITE" id="PS51910"/>
    </source>
</evidence>
<dbReference type="PROSITE" id="PS51272">
    <property type="entry name" value="SLH"/>
    <property type="match status" value="1"/>
</dbReference>
<dbReference type="Gene3D" id="3.20.20.80">
    <property type="entry name" value="Glycosidases"/>
    <property type="match status" value="1"/>
</dbReference>
<keyword evidence="6" id="KW-1185">Reference proteome</keyword>
<dbReference type="InterPro" id="IPR001223">
    <property type="entry name" value="Glyco_hydro18_cat"/>
</dbReference>
<feature type="transmembrane region" description="Helical" evidence="2">
    <location>
        <begin position="12"/>
        <end position="31"/>
    </location>
</feature>
<feature type="domain" description="SLH" evidence="3">
    <location>
        <begin position="40"/>
        <end position="129"/>
    </location>
</feature>
<feature type="domain" description="GH18" evidence="4">
    <location>
        <begin position="178"/>
        <end position="536"/>
    </location>
</feature>
<evidence type="ECO:0000313" key="6">
    <source>
        <dbReference type="Proteomes" id="UP001158045"/>
    </source>
</evidence>
<dbReference type="Gene3D" id="3.10.50.10">
    <property type="match status" value="1"/>
</dbReference>
<dbReference type="EMBL" id="JARYZI010000005">
    <property type="protein sequence ID" value="MDH8678384.1"/>
    <property type="molecule type" value="Genomic_DNA"/>
</dbReference>
<dbReference type="InterPro" id="IPR029070">
    <property type="entry name" value="Chitinase_insertion_sf"/>
</dbReference>
<dbReference type="SMART" id="SM00636">
    <property type="entry name" value="Glyco_18"/>
    <property type="match status" value="1"/>
</dbReference>
<proteinExistence type="predicted"/>
<reference evidence="5 6" key="1">
    <citation type="submission" date="2023-04" db="EMBL/GenBank/DDBJ databases">
        <title>Fusibacter bizertensis strain WBS, isolated from littoral bottom sediments of the Arctic seas - biochemical and genomic analysis.</title>
        <authorList>
            <person name="Brioukhanov A.L."/>
        </authorList>
    </citation>
    <scope>NUCLEOTIDE SEQUENCE [LARGE SCALE GENOMIC DNA]</scope>
    <source>
        <strain evidence="5 6">WBS</strain>
    </source>
</reference>